<keyword evidence="6 9" id="KW-0547">Nucleotide-binding</keyword>
<comment type="similarity">
    <text evidence="2 9">Belongs to the tubulin family.</text>
</comment>
<name>A0A1E3PLW6_9ASCO</name>
<proteinExistence type="inferred from homology"/>
<dbReference type="OrthoDB" id="10249382at2759"/>
<evidence type="ECO:0000256" key="8">
    <source>
        <dbReference type="ARBA" id="ARBA00023212"/>
    </source>
</evidence>
<dbReference type="InterPro" id="IPR002454">
    <property type="entry name" value="Gamma_tubulin"/>
</dbReference>
<evidence type="ECO:0000256" key="5">
    <source>
        <dbReference type="ARBA" id="ARBA00022701"/>
    </source>
</evidence>
<comment type="subcellular location">
    <subcellularLocation>
        <location evidence="1">Cytoplasm</location>
        <location evidence="1">Cytoskeleton</location>
        <location evidence="1">Microtubule organizing center</location>
    </subcellularLocation>
</comment>
<dbReference type="InterPro" id="IPR023123">
    <property type="entry name" value="Tubulin_C"/>
</dbReference>
<dbReference type="GO" id="GO:0031122">
    <property type="term" value="P:cytoplasmic microtubule organization"/>
    <property type="evidence" value="ECO:0007669"/>
    <property type="project" value="InterPro"/>
</dbReference>
<dbReference type="PROSITE" id="PS00227">
    <property type="entry name" value="TUBULIN"/>
    <property type="match status" value="1"/>
</dbReference>
<dbReference type="InterPro" id="IPR000217">
    <property type="entry name" value="Tubulin"/>
</dbReference>
<dbReference type="InterPro" id="IPR018316">
    <property type="entry name" value="Tubulin/FtsZ_2-layer-sand-dom"/>
</dbReference>
<evidence type="ECO:0000313" key="13">
    <source>
        <dbReference type="Proteomes" id="UP000095009"/>
    </source>
</evidence>
<reference evidence="12 13" key="1">
    <citation type="journal article" date="2016" name="Proc. Natl. Acad. Sci. U.S.A.">
        <title>Comparative genomics of biotechnologically important yeasts.</title>
        <authorList>
            <person name="Riley R."/>
            <person name="Haridas S."/>
            <person name="Wolfe K.H."/>
            <person name="Lopes M.R."/>
            <person name="Hittinger C.T."/>
            <person name="Goeker M."/>
            <person name="Salamov A.A."/>
            <person name="Wisecaver J.H."/>
            <person name="Long T.M."/>
            <person name="Calvey C.H."/>
            <person name="Aerts A.L."/>
            <person name="Barry K.W."/>
            <person name="Choi C."/>
            <person name="Clum A."/>
            <person name="Coughlan A.Y."/>
            <person name="Deshpande S."/>
            <person name="Douglass A.P."/>
            <person name="Hanson S.J."/>
            <person name="Klenk H.-P."/>
            <person name="LaButti K.M."/>
            <person name="Lapidus A."/>
            <person name="Lindquist E.A."/>
            <person name="Lipzen A.M."/>
            <person name="Meier-Kolthoff J.P."/>
            <person name="Ohm R.A."/>
            <person name="Otillar R.P."/>
            <person name="Pangilinan J.L."/>
            <person name="Peng Y."/>
            <person name="Rokas A."/>
            <person name="Rosa C.A."/>
            <person name="Scheuner C."/>
            <person name="Sibirny A.A."/>
            <person name="Slot J.C."/>
            <person name="Stielow J.B."/>
            <person name="Sun H."/>
            <person name="Kurtzman C.P."/>
            <person name="Blackwell M."/>
            <person name="Grigoriev I.V."/>
            <person name="Jeffries T.W."/>
        </authorList>
    </citation>
    <scope>NUCLEOTIDE SEQUENCE [LARGE SCALE GENOMIC DNA]</scope>
    <source>
        <strain evidence="12 13">DSM 6958</strain>
    </source>
</reference>
<protein>
    <recommendedName>
        <fullName evidence="3 9">Tubulin gamma chain</fullName>
    </recommendedName>
</protein>
<dbReference type="InterPro" id="IPR017975">
    <property type="entry name" value="Tubulin_CS"/>
</dbReference>
<evidence type="ECO:0000256" key="7">
    <source>
        <dbReference type="ARBA" id="ARBA00023134"/>
    </source>
</evidence>
<evidence type="ECO:0000256" key="9">
    <source>
        <dbReference type="RuleBase" id="RU000352"/>
    </source>
</evidence>
<evidence type="ECO:0000313" key="12">
    <source>
        <dbReference type="EMBL" id="ODQ66425.1"/>
    </source>
</evidence>
<dbReference type="GO" id="GO:0005874">
    <property type="term" value="C:microtubule"/>
    <property type="evidence" value="ECO:0007669"/>
    <property type="project" value="UniProtKB-KW"/>
</dbReference>
<evidence type="ECO:0000256" key="1">
    <source>
        <dbReference type="ARBA" id="ARBA00004267"/>
    </source>
</evidence>
<dbReference type="CDD" id="cd02188">
    <property type="entry name" value="gamma_tubulin"/>
    <property type="match status" value="1"/>
</dbReference>
<organism evidence="12 13">
    <name type="scientific">Nadsonia fulvescens var. elongata DSM 6958</name>
    <dbReference type="NCBI Taxonomy" id="857566"/>
    <lineage>
        <taxon>Eukaryota</taxon>
        <taxon>Fungi</taxon>
        <taxon>Dikarya</taxon>
        <taxon>Ascomycota</taxon>
        <taxon>Saccharomycotina</taxon>
        <taxon>Dipodascomycetes</taxon>
        <taxon>Dipodascales</taxon>
        <taxon>Dipodascales incertae sedis</taxon>
        <taxon>Nadsonia</taxon>
    </lineage>
</organism>
<dbReference type="Gene3D" id="3.30.1330.20">
    <property type="entry name" value="Tubulin/FtsZ, C-terminal domain"/>
    <property type="match status" value="1"/>
</dbReference>
<dbReference type="InterPro" id="IPR036525">
    <property type="entry name" value="Tubulin/FtsZ_GTPase_sf"/>
</dbReference>
<evidence type="ECO:0000256" key="3">
    <source>
        <dbReference type="ARBA" id="ARBA00018848"/>
    </source>
</evidence>
<dbReference type="InterPro" id="IPR008280">
    <property type="entry name" value="Tub_FtsZ_C"/>
</dbReference>
<dbReference type="EMBL" id="KV454408">
    <property type="protein sequence ID" value="ODQ66425.1"/>
    <property type="molecule type" value="Genomic_DNA"/>
</dbReference>
<evidence type="ECO:0000259" key="11">
    <source>
        <dbReference type="SMART" id="SM00865"/>
    </source>
</evidence>
<dbReference type="SUPFAM" id="SSF52490">
    <property type="entry name" value="Tubulin nucleotide-binding domain-like"/>
    <property type="match status" value="1"/>
</dbReference>
<dbReference type="STRING" id="857566.A0A1E3PLW6"/>
<dbReference type="Pfam" id="PF03953">
    <property type="entry name" value="Tubulin_C"/>
    <property type="match status" value="1"/>
</dbReference>
<dbReference type="AlphaFoldDB" id="A0A1E3PLW6"/>
<evidence type="ECO:0000256" key="6">
    <source>
        <dbReference type="ARBA" id="ARBA00022741"/>
    </source>
</evidence>
<keyword evidence="4" id="KW-0963">Cytoplasm</keyword>
<keyword evidence="5 9" id="KW-0493">Microtubule</keyword>
<dbReference type="PANTHER" id="PTHR11588">
    <property type="entry name" value="TUBULIN"/>
    <property type="match status" value="1"/>
</dbReference>
<dbReference type="PRINTS" id="PR01161">
    <property type="entry name" value="TUBULIN"/>
</dbReference>
<dbReference type="PRINTS" id="PR01164">
    <property type="entry name" value="GAMMATUBULIN"/>
</dbReference>
<evidence type="ECO:0000256" key="4">
    <source>
        <dbReference type="ARBA" id="ARBA00022490"/>
    </source>
</evidence>
<evidence type="ECO:0000256" key="2">
    <source>
        <dbReference type="ARBA" id="ARBA00009636"/>
    </source>
</evidence>
<dbReference type="Proteomes" id="UP000095009">
    <property type="component" value="Unassembled WGS sequence"/>
</dbReference>
<sequence length="431" mass="47615">MDPPTSPSTAASDSLPSVNPLPIVDRKDVFFYQADDTRYVPRAILLDLEPKVINASILQSPYGRMFNPENIYISPEGAGAGNIWPAGYQAAESIADDLIDMLDREAEGAESLEGFMLVHSIAGGTGSGMGSFLLERINERYPKKLIQTYSVFPPTNQASDVVVQPYNALLTLQRLATYADSTVVIDNNALNRIAAEVVGGGDGSTSFDQLNQLVSTVMAATTAPLRFPGYMHNDLASLHAALIPYPKCHFLMTAYTPFARQGTNGSSQLVRKTTVLDVMRRLLQPKNRMVNHTGQSSRSRYIALLNIIQGDDIDPTDIHKSLLRIRERQLAPFIPSCPTSLQLSLTKRSSYLSTPANGTNTISGLMLANHTSMAGCLQRILDQFDRLYKRKAFVDPFKRLLDDYEAEFDHARSVVADVVREYESLEPDEDY</sequence>
<feature type="domain" description="Tubulin/FtsZ GTPase" evidence="10">
    <location>
        <begin position="27"/>
        <end position="229"/>
    </location>
</feature>
<dbReference type="InterPro" id="IPR037103">
    <property type="entry name" value="Tubulin/FtsZ-like_C"/>
</dbReference>
<dbReference type="InterPro" id="IPR003008">
    <property type="entry name" value="Tubulin_FtsZ_GTPase"/>
</dbReference>
<dbReference type="GO" id="GO:0007020">
    <property type="term" value="P:microtubule nucleation"/>
    <property type="evidence" value="ECO:0007669"/>
    <property type="project" value="InterPro"/>
</dbReference>
<feature type="domain" description="Tubulin/FtsZ 2-layer sandwich" evidence="11">
    <location>
        <begin position="231"/>
        <end position="382"/>
    </location>
</feature>
<dbReference type="SMART" id="SM00864">
    <property type="entry name" value="Tubulin"/>
    <property type="match status" value="1"/>
</dbReference>
<dbReference type="Gene3D" id="1.10.287.600">
    <property type="entry name" value="Helix hairpin bin"/>
    <property type="match status" value="1"/>
</dbReference>
<dbReference type="GO" id="GO:0005525">
    <property type="term" value="F:GTP binding"/>
    <property type="evidence" value="ECO:0007669"/>
    <property type="project" value="UniProtKB-UniRule"/>
</dbReference>
<gene>
    <name evidence="12" type="ORF">NADFUDRAFT_45893</name>
</gene>
<evidence type="ECO:0000259" key="10">
    <source>
        <dbReference type="SMART" id="SM00864"/>
    </source>
</evidence>
<keyword evidence="13" id="KW-1185">Reference proteome</keyword>
<dbReference type="Gene3D" id="3.40.50.1440">
    <property type="entry name" value="Tubulin/FtsZ, GTPase domain"/>
    <property type="match status" value="1"/>
</dbReference>
<keyword evidence="8" id="KW-0206">Cytoskeleton</keyword>
<accession>A0A1E3PLW6</accession>
<dbReference type="GO" id="GO:0000930">
    <property type="term" value="C:gamma-tubulin complex"/>
    <property type="evidence" value="ECO:0007669"/>
    <property type="project" value="InterPro"/>
</dbReference>
<dbReference type="SMART" id="SM00865">
    <property type="entry name" value="Tubulin_C"/>
    <property type="match status" value="1"/>
</dbReference>
<keyword evidence="7 9" id="KW-0342">GTP-binding</keyword>
<dbReference type="SUPFAM" id="SSF55307">
    <property type="entry name" value="Tubulin C-terminal domain-like"/>
    <property type="match status" value="1"/>
</dbReference>
<dbReference type="Pfam" id="PF00091">
    <property type="entry name" value="Tubulin"/>
    <property type="match status" value="1"/>
</dbReference>
<comment type="function">
    <text evidence="9">Tubulin is the major constituent of microtubules, protein filaments consisting of alpha- and beta-tubulin heterodimers. Gamma-tubulin is a key component of the gamma-tubulin ring complex (gTuRC) which mediates microtubule nucleation. The gTuRC regulates the minus-end nucleation of alpha-beta tubulin heterodimers that grow into microtubule protafilaments, a critical step in centrosome duplication and spindle formation.</text>
</comment>